<name>A0ABV9WG89_9ACTN</name>
<dbReference type="EMBL" id="JBHSIU010000122">
    <property type="protein sequence ID" value="MFC5007399.1"/>
    <property type="molecule type" value="Genomic_DNA"/>
</dbReference>
<dbReference type="RefSeq" id="WP_380128043.1">
    <property type="nucleotide sequence ID" value="NZ_JBHSIU010000122.1"/>
</dbReference>
<organism evidence="1 2">
    <name type="scientific">Dactylosporangium cerinum</name>
    <dbReference type="NCBI Taxonomy" id="1434730"/>
    <lineage>
        <taxon>Bacteria</taxon>
        <taxon>Bacillati</taxon>
        <taxon>Actinomycetota</taxon>
        <taxon>Actinomycetes</taxon>
        <taxon>Micromonosporales</taxon>
        <taxon>Micromonosporaceae</taxon>
        <taxon>Dactylosporangium</taxon>
    </lineage>
</organism>
<evidence type="ECO:0008006" key="3">
    <source>
        <dbReference type="Google" id="ProtNLM"/>
    </source>
</evidence>
<accession>A0ABV9WG89</accession>
<proteinExistence type="predicted"/>
<protein>
    <recommendedName>
        <fullName evidence="3">EF-hand domain-containing protein</fullName>
    </recommendedName>
</protein>
<gene>
    <name evidence="1" type="ORF">ACFPIJ_57510</name>
</gene>
<reference evidence="2" key="1">
    <citation type="journal article" date="2019" name="Int. J. Syst. Evol. Microbiol.">
        <title>The Global Catalogue of Microorganisms (GCM) 10K type strain sequencing project: providing services to taxonomists for standard genome sequencing and annotation.</title>
        <authorList>
            <consortium name="The Broad Institute Genomics Platform"/>
            <consortium name="The Broad Institute Genome Sequencing Center for Infectious Disease"/>
            <person name="Wu L."/>
            <person name="Ma J."/>
        </authorList>
    </citation>
    <scope>NUCLEOTIDE SEQUENCE [LARGE SCALE GENOMIC DNA]</scope>
    <source>
        <strain evidence="2">CGMCC 4.7152</strain>
    </source>
</reference>
<sequence>MATSSPPRRPGSSPAASREFELADLVEHLSARRADWTEFLTMFDLDGDRLLDARRLYAIFWLHMLRPGSPAERRNPPGTLDQQAERLLNLLN</sequence>
<dbReference type="Proteomes" id="UP001595912">
    <property type="component" value="Unassembled WGS sequence"/>
</dbReference>
<evidence type="ECO:0000313" key="2">
    <source>
        <dbReference type="Proteomes" id="UP001595912"/>
    </source>
</evidence>
<comment type="caution">
    <text evidence="1">The sequence shown here is derived from an EMBL/GenBank/DDBJ whole genome shotgun (WGS) entry which is preliminary data.</text>
</comment>
<keyword evidence="2" id="KW-1185">Reference proteome</keyword>
<evidence type="ECO:0000313" key="1">
    <source>
        <dbReference type="EMBL" id="MFC5007399.1"/>
    </source>
</evidence>